<evidence type="ECO:0000313" key="7">
    <source>
        <dbReference type="Proteomes" id="UP000094313"/>
    </source>
</evidence>
<dbReference type="OrthoDB" id="165343at2"/>
<keyword evidence="3" id="KW-0408">Iron</keyword>
<keyword evidence="2" id="KW-0479">Metal-binding</keyword>
<dbReference type="EMBL" id="CP017141">
    <property type="protein sequence ID" value="AOM79297.1"/>
    <property type="molecule type" value="Genomic_DNA"/>
</dbReference>
<keyword evidence="7" id="KW-1185">Reference proteome</keyword>
<accession>A0A1D7QKW3</accession>
<keyword evidence="1" id="KW-0001">2Fe-2S</keyword>
<protein>
    <submittedName>
        <fullName evidence="6">Rieske</fullName>
    </submittedName>
</protein>
<dbReference type="GO" id="GO:0046872">
    <property type="term" value="F:metal ion binding"/>
    <property type="evidence" value="ECO:0007669"/>
    <property type="project" value="UniProtKB-KW"/>
</dbReference>
<evidence type="ECO:0000256" key="4">
    <source>
        <dbReference type="ARBA" id="ARBA00023014"/>
    </source>
</evidence>
<dbReference type="Pfam" id="PF00355">
    <property type="entry name" value="Rieske"/>
    <property type="match status" value="1"/>
</dbReference>
<evidence type="ECO:0000256" key="2">
    <source>
        <dbReference type="ARBA" id="ARBA00022723"/>
    </source>
</evidence>
<dbReference type="GO" id="GO:0051537">
    <property type="term" value="F:2 iron, 2 sulfur cluster binding"/>
    <property type="evidence" value="ECO:0007669"/>
    <property type="project" value="UniProtKB-KW"/>
</dbReference>
<gene>
    <name evidence="6" type="ORF">BFS30_20280</name>
</gene>
<dbReference type="InterPro" id="IPR036922">
    <property type="entry name" value="Rieske_2Fe-2S_sf"/>
</dbReference>
<organism evidence="6 7">
    <name type="scientific">Pedobacter steynii</name>
    <dbReference type="NCBI Taxonomy" id="430522"/>
    <lineage>
        <taxon>Bacteria</taxon>
        <taxon>Pseudomonadati</taxon>
        <taxon>Bacteroidota</taxon>
        <taxon>Sphingobacteriia</taxon>
        <taxon>Sphingobacteriales</taxon>
        <taxon>Sphingobacteriaceae</taxon>
        <taxon>Pedobacter</taxon>
    </lineage>
</organism>
<sequence>MERDEFIKSLGFGLALVCSGSCFQACGGKGDTGTPDPTPNPPGGGGNTASVNLASQLLAVGDQATANGVLFFRIAAGNTSSSFVATEALCPHQQGALVWKQSLNKIQCQLHASEYSTSGAVLQGPQNTTGTTRTLKIYATVISNNTLTATIA</sequence>
<evidence type="ECO:0000256" key="3">
    <source>
        <dbReference type="ARBA" id="ARBA00023004"/>
    </source>
</evidence>
<dbReference type="Proteomes" id="UP000094313">
    <property type="component" value="Chromosome"/>
</dbReference>
<dbReference type="Gene3D" id="2.102.10.10">
    <property type="entry name" value="Rieske [2Fe-2S] iron-sulphur domain"/>
    <property type="match status" value="1"/>
</dbReference>
<evidence type="ECO:0000256" key="1">
    <source>
        <dbReference type="ARBA" id="ARBA00022714"/>
    </source>
</evidence>
<evidence type="ECO:0000313" key="6">
    <source>
        <dbReference type="EMBL" id="AOM79297.1"/>
    </source>
</evidence>
<evidence type="ECO:0000259" key="5">
    <source>
        <dbReference type="PROSITE" id="PS51296"/>
    </source>
</evidence>
<feature type="domain" description="Rieske" evidence="5">
    <location>
        <begin position="78"/>
        <end position="149"/>
    </location>
</feature>
<name>A0A1D7QKW3_9SPHI</name>
<dbReference type="KEGG" id="psty:BFS30_20280"/>
<dbReference type="AlphaFoldDB" id="A0A1D7QKW3"/>
<reference evidence="6 7" key="1">
    <citation type="submission" date="2016-08" db="EMBL/GenBank/DDBJ databases">
        <authorList>
            <person name="Seilhamer J.J."/>
        </authorList>
    </citation>
    <scope>NUCLEOTIDE SEQUENCE [LARGE SCALE GENOMIC DNA]</scope>
    <source>
        <strain evidence="6 7">DX4</strain>
    </source>
</reference>
<dbReference type="RefSeq" id="WP_069380960.1">
    <property type="nucleotide sequence ID" value="NZ_CP017141.1"/>
</dbReference>
<dbReference type="SUPFAM" id="SSF50022">
    <property type="entry name" value="ISP domain"/>
    <property type="match status" value="1"/>
</dbReference>
<keyword evidence="4" id="KW-0411">Iron-sulfur</keyword>
<dbReference type="InterPro" id="IPR017941">
    <property type="entry name" value="Rieske_2Fe-2S"/>
</dbReference>
<proteinExistence type="predicted"/>
<dbReference type="PROSITE" id="PS51296">
    <property type="entry name" value="RIESKE"/>
    <property type="match status" value="1"/>
</dbReference>